<dbReference type="InterPro" id="IPR000731">
    <property type="entry name" value="SSD"/>
</dbReference>
<dbReference type="PROSITE" id="PS50156">
    <property type="entry name" value="SSD"/>
    <property type="match status" value="1"/>
</dbReference>
<feature type="transmembrane region" description="Helical" evidence="7">
    <location>
        <begin position="585"/>
        <end position="603"/>
    </location>
</feature>
<comment type="subcellular location">
    <subcellularLocation>
        <location evidence="1">Cell membrane</location>
        <topology evidence="1">Multi-pass membrane protein</topology>
    </subcellularLocation>
</comment>
<sequence>MNRWADIVVTRSRWVLAAVLLIVLAAGIWGVGVFGKLSGTGYYVADSESMQAQKIIYDTFGPQTADIIAMYTAPEGETIDDIRDDVEQTLGSFAEDVPVTSITTHWTAPPPMDQLLVSTDGRSVAASIILGENSGVTNANFPTVLEMLEVPGVDSQFAGGAVVGVEFTSTLEHDLIVSEAIAIPVTLLLLVFIFGGVVAAAVPVFVGVLAIFSSLATLRLLTMFTDVSSYALNITSLIGLGLAIDYGLFIVSRFREELNAGAEVVAATKRTMFTAGRTVMFSAALLICAFAGMLVFPQAVLRSLGLGAMASVFSAAVLSLTAVPAVLALLGHRINAWTWDREASVRSEARAVRFWGGVVRKVMRRPAIIAVVITGGLLVIATPVLKAGFGEIEYTALPENSPARAATQKLLDDFSSSGNGATLVLRSDDGQTPSPEEVRAVSRAATSVDGIEQTVTVGSEGDVAVLQALYAQGVDGTPRASAITDELRAVPTPDGTDLLVGGGRALVDDANAAIADALPWMIAIMVASTLVLLFLAFGSVVLPVKAVLMAGLSLAATFGVLTWVFQLGHGASWIGVVPSALEPTFVVLILAVVFGLSTDYEVFLMSRMVEARAAGATTVEAVEYGTARTGRVVTAAALLLIVVTGAFTISGLSIMRFLGIGMIIALIIDATIIRMLLVPSLVKLMGEANWWAPAWMKRIHEKVGLGH</sequence>
<dbReference type="PANTHER" id="PTHR33406">
    <property type="entry name" value="MEMBRANE PROTEIN MJ1562-RELATED"/>
    <property type="match status" value="1"/>
</dbReference>
<feature type="transmembrane region" description="Helical" evidence="7">
    <location>
        <begin position="632"/>
        <end position="651"/>
    </location>
</feature>
<evidence type="ECO:0000256" key="1">
    <source>
        <dbReference type="ARBA" id="ARBA00004651"/>
    </source>
</evidence>
<comment type="similarity">
    <text evidence="2">Belongs to the resistance-nodulation-cell division (RND) (TC 2.A.6) family. MmpL subfamily.</text>
</comment>
<proteinExistence type="inferred from homology"/>
<dbReference type="PANTHER" id="PTHR33406:SF11">
    <property type="entry name" value="MEMBRANE PROTEIN SCO6666-RELATED"/>
    <property type="match status" value="1"/>
</dbReference>
<evidence type="ECO:0000256" key="5">
    <source>
        <dbReference type="ARBA" id="ARBA00022989"/>
    </source>
</evidence>
<name>A0A2X4UDG6_9NOCA</name>
<feature type="transmembrane region" description="Helical" evidence="7">
    <location>
        <begin position="657"/>
        <end position="677"/>
    </location>
</feature>
<feature type="transmembrane region" description="Helical" evidence="7">
    <location>
        <begin position="306"/>
        <end position="331"/>
    </location>
</feature>
<dbReference type="GO" id="GO:0005886">
    <property type="term" value="C:plasma membrane"/>
    <property type="evidence" value="ECO:0007669"/>
    <property type="project" value="UniProtKB-SubCell"/>
</dbReference>
<feature type="transmembrane region" description="Helical" evidence="7">
    <location>
        <begin position="546"/>
        <end position="565"/>
    </location>
</feature>
<keyword evidence="3" id="KW-1003">Cell membrane</keyword>
<evidence type="ECO:0000256" key="7">
    <source>
        <dbReference type="SAM" id="Phobius"/>
    </source>
</evidence>
<keyword evidence="6 7" id="KW-0472">Membrane</keyword>
<keyword evidence="5 7" id="KW-1133">Transmembrane helix</keyword>
<dbReference type="STRING" id="1219011.GCA_001895045_01595"/>
<keyword evidence="10" id="KW-1185">Reference proteome</keyword>
<feature type="domain" description="SSD" evidence="8">
    <location>
        <begin position="200"/>
        <end position="329"/>
    </location>
</feature>
<dbReference type="KEGG" id="rcr:NCTC10994_03812"/>
<gene>
    <name evidence="9" type="primary">mmpL4</name>
    <name evidence="9" type="ORF">NCTC10994_03812</name>
</gene>
<evidence type="ECO:0000313" key="9">
    <source>
        <dbReference type="EMBL" id="SQI37907.1"/>
    </source>
</evidence>
<feature type="transmembrane region" description="Helical" evidence="7">
    <location>
        <begin position="517"/>
        <end position="537"/>
    </location>
</feature>
<dbReference type="InterPro" id="IPR050545">
    <property type="entry name" value="Mycobact_MmpL"/>
</dbReference>
<reference evidence="9 10" key="1">
    <citation type="submission" date="2018-06" db="EMBL/GenBank/DDBJ databases">
        <authorList>
            <consortium name="Pathogen Informatics"/>
            <person name="Doyle S."/>
        </authorList>
    </citation>
    <scope>NUCLEOTIDE SEQUENCE [LARGE SCALE GENOMIC DNA]</scope>
    <source>
        <strain evidence="9 10">NCTC10994</strain>
    </source>
</reference>
<feature type="transmembrane region" description="Helical" evidence="7">
    <location>
        <begin position="279"/>
        <end position="300"/>
    </location>
</feature>
<evidence type="ECO:0000256" key="2">
    <source>
        <dbReference type="ARBA" id="ARBA00010157"/>
    </source>
</evidence>
<dbReference type="Proteomes" id="UP000249091">
    <property type="component" value="Chromosome 1"/>
</dbReference>
<feature type="transmembrane region" description="Helical" evidence="7">
    <location>
        <begin position="187"/>
        <end position="218"/>
    </location>
</feature>
<keyword evidence="4 7" id="KW-0812">Transmembrane</keyword>
<dbReference type="Pfam" id="PF03176">
    <property type="entry name" value="MMPL"/>
    <property type="match status" value="2"/>
</dbReference>
<dbReference type="AlphaFoldDB" id="A0A2X4UDG6"/>
<evidence type="ECO:0000313" key="10">
    <source>
        <dbReference type="Proteomes" id="UP000249091"/>
    </source>
</evidence>
<dbReference type="Gene3D" id="1.20.1640.10">
    <property type="entry name" value="Multidrug efflux transporter AcrB transmembrane domain"/>
    <property type="match status" value="2"/>
</dbReference>
<feature type="transmembrane region" description="Helical" evidence="7">
    <location>
        <begin position="14"/>
        <end position="34"/>
    </location>
</feature>
<evidence type="ECO:0000256" key="3">
    <source>
        <dbReference type="ARBA" id="ARBA00022475"/>
    </source>
</evidence>
<accession>A0A2X4UDG6</accession>
<organism evidence="9 10">
    <name type="scientific">Rhodococcus coprophilus</name>
    <dbReference type="NCBI Taxonomy" id="38310"/>
    <lineage>
        <taxon>Bacteria</taxon>
        <taxon>Bacillati</taxon>
        <taxon>Actinomycetota</taxon>
        <taxon>Actinomycetes</taxon>
        <taxon>Mycobacteriales</taxon>
        <taxon>Nocardiaceae</taxon>
        <taxon>Rhodococcus</taxon>
    </lineage>
</organism>
<protein>
    <submittedName>
        <fullName evidence="9">Integral membrane protein mmpl4</fullName>
    </submittedName>
</protein>
<feature type="transmembrane region" description="Helical" evidence="7">
    <location>
        <begin position="367"/>
        <end position="385"/>
    </location>
</feature>
<dbReference type="InterPro" id="IPR004869">
    <property type="entry name" value="MMPL_dom"/>
</dbReference>
<evidence type="ECO:0000256" key="6">
    <source>
        <dbReference type="ARBA" id="ARBA00023136"/>
    </source>
</evidence>
<feature type="transmembrane region" description="Helical" evidence="7">
    <location>
        <begin position="230"/>
        <end position="251"/>
    </location>
</feature>
<evidence type="ECO:0000259" key="8">
    <source>
        <dbReference type="PROSITE" id="PS50156"/>
    </source>
</evidence>
<dbReference type="RefSeq" id="WP_072699538.1">
    <property type="nucleotide sequence ID" value="NZ_JAFBBL010000001.1"/>
</dbReference>
<dbReference type="EMBL" id="LS483468">
    <property type="protein sequence ID" value="SQI37907.1"/>
    <property type="molecule type" value="Genomic_DNA"/>
</dbReference>
<evidence type="ECO:0000256" key="4">
    <source>
        <dbReference type="ARBA" id="ARBA00022692"/>
    </source>
</evidence>
<dbReference type="SUPFAM" id="SSF82866">
    <property type="entry name" value="Multidrug efflux transporter AcrB transmembrane domain"/>
    <property type="match status" value="2"/>
</dbReference>